<evidence type="ECO:0008006" key="3">
    <source>
        <dbReference type="Google" id="ProtNLM"/>
    </source>
</evidence>
<sequence length="363" mass="40060">MAALTPADLRAAAFRTLTPQPSLQAALNEMGFLQADPIRAPARAQDLTLLARVRGYQAGELERRYAELDVEEDMIPNYGFVPRAVQALLHPREVPPGRVELEHPDLLGEVRAQLNANAELHPRELAARLGQGRTVNAWGGQSSATTRILGALHYRGEARVTRRVGGVRVYGPAPHLAAWRAAPLPQEERLRRTVHLLAALYGPLPEASLRYLVSLSGFGLPHLRGELKAAFRVALREELAGARVDGVPYVWAADRSPADSPAPRGVRIVGPFDPLVWDRRRFEHLHGWPYRFEAYTPAPRRTMGYYALPVFQAGRAVGWANLKVNGGELEAEFGFVPGLRHTAALNKGLEAELERYRAFLGAT</sequence>
<dbReference type="RefSeq" id="WP_229789706.1">
    <property type="nucleotide sequence ID" value="NZ_JACHFL010000002.1"/>
</dbReference>
<protein>
    <recommendedName>
        <fullName evidence="3">Winged helix-turn-helix domain-containing protein</fullName>
    </recommendedName>
</protein>
<name>A0A7W8JUD6_9DEIO</name>
<organism evidence="1 2">
    <name type="scientific">Deinococcus humi</name>
    <dbReference type="NCBI Taxonomy" id="662880"/>
    <lineage>
        <taxon>Bacteria</taxon>
        <taxon>Thermotogati</taxon>
        <taxon>Deinococcota</taxon>
        <taxon>Deinococci</taxon>
        <taxon>Deinococcales</taxon>
        <taxon>Deinococcaceae</taxon>
        <taxon>Deinococcus</taxon>
    </lineage>
</organism>
<evidence type="ECO:0000313" key="1">
    <source>
        <dbReference type="EMBL" id="MBB5361976.1"/>
    </source>
</evidence>
<proteinExistence type="predicted"/>
<dbReference type="AlphaFoldDB" id="A0A7W8JUD6"/>
<dbReference type="PANTHER" id="PTHR30528:SF0">
    <property type="entry name" value="CYTOPLASMIC PROTEIN"/>
    <property type="match status" value="1"/>
</dbReference>
<keyword evidence="2" id="KW-1185">Reference proteome</keyword>
<dbReference type="PANTHER" id="PTHR30528">
    <property type="entry name" value="CYTOPLASMIC PROTEIN"/>
    <property type="match status" value="1"/>
</dbReference>
<accession>A0A7W8JUD6</accession>
<dbReference type="Pfam" id="PF06224">
    <property type="entry name" value="AlkZ-like"/>
    <property type="match status" value="1"/>
</dbReference>
<gene>
    <name evidence="1" type="ORF">HNQ08_001061</name>
</gene>
<reference evidence="1 2" key="1">
    <citation type="submission" date="2020-08" db="EMBL/GenBank/DDBJ databases">
        <title>Genomic Encyclopedia of Type Strains, Phase IV (KMG-IV): sequencing the most valuable type-strain genomes for metagenomic binning, comparative biology and taxonomic classification.</title>
        <authorList>
            <person name="Goeker M."/>
        </authorList>
    </citation>
    <scope>NUCLEOTIDE SEQUENCE [LARGE SCALE GENOMIC DNA]</scope>
    <source>
        <strain evidence="1 2">DSM 27939</strain>
    </source>
</reference>
<dbReference type="EMBL" id="JACHFL010000002">
    <property type="protein sequence ID" value="MBB5361976.1"/>
    <property type="molecule type" value="Genomic_DNA"/>
</dbReference>
<dbReference type="Proteomes" id="UP000552709">
    <property type="component" value="Unassembled WGS sequence"/>
</dbReference>
<comment type="caution">
    <text evidence="1">The sequence shown here is derived from an EMBL/GenBank/DDBJ whole genome shotgun (WGS) entry which is preliminary data.</text>
</comment>
<evidence type="ECO:0000313" key="2">
    <source>
        <dbReference type="Proteomes" id="UP000552709"/>
    </source>
</evidence>
<dbReference type="InterPro" id="IPR009351">
    <property type="entry name" value="AlkZ-like"/>
</dbReference>